<comment type="catalytic activity">
    <reaction evidence="12">
        <text>tRNA(Pro) + L-proline + ATP = L-prolyl-tRNA(Pro) + AMP + diphosphate</text>
        <dbReference type="Rhea" id="RHEA:14305"/>
        <dbReference type="Rhea" id="RHEA-COMP:9700"/>
        <dbReference type="Rhea" id="RHEA-COMP:9702"/>
        <dbReference type="ChEBI" id="CHEBI:30616"/>
        <dbReference type="ChEBI" id="CHEBI:33019"/>
        <dbReference type="ChEBI" id="CHEBI:60039"/>
        <dbReference type="ChEBI" id="CHEBI:78442"/>
        <dbReference type="ChEBI" id="CHEBI:78532"/>
        <dbReference type="ChEBI" id="CHEBI:456215"/>
        <dbReference type="EC" id="6.1.1.15"/>
    </reaction>
</comment>
<dbReference type="PANTHER" id="PTHR42753:SF2">
    <property type="entry name" value="PROLINE--TRNA LIGASE"/>
    <property type="match status" value="1"/>
</dbReference>
<evidence type="ECO:0000256" key="11">
    <source>
        <dbReference type="ARBA" id="ARBA00029731"/>
    </source>
</evidence>
<dbReference type="EMBL" id="KV407454">
    <property type="protein sequence ID" value="KZF26312.1"/>
    <property type="molecule type" value="Genomic_DNA"/>
</dbReference>
<dbReference type="InParanoid" id="A0A165JJF0"/>
<evidence type="ECO:0000256" key="3">
    <source>
        <dbReference type="ARBA" id="ARBA00011738"/>
    </source>
</evidence>
<dbReference type="Gene3D" id="3.40.50.800">
    <property type="entry name" value="Anticodon-binding domain"/>
    <property type="match status" value="1"/>
</dbReference>
<keyword evidence="7" id="KW-0547">Nucleotide-binding</keyword>
<dbReference type="Proteomes" id="UP000076632">
    <property type="component" value="Unassembled WGS sequence"/>
</dbReference>
<feature type="domain" description="Aminoacyl-transfer RNA synthetases class-II family profile" evidence="13">
    <location>
        <begin position="71"/>
        <end position="546"/>
    </location>
</feature>
<organism evidence="14 15">
    <name type="scientific">Xylona heveae (strain CBS 132557 / TC161)</name>
    <dbReference type="NCBI Taxonomy" id="1328760"/>
    <lineage>
        <taxon>Eukaryota</taxon>
        <taxon>Fungi</taxon>
        <taxon>Dikarya</taxon>
        <taxon>Ascomycota</taxon>
        <taxon>Pezizomycotina</taxon>
        <taxon>Xylonomycetes</taxon>
        <taxon>Xylonales</taxon>
        <taxon>Xylonaceae</taxon>
        <taxon>Xylona</taxon>
    </lineage>
</organism>
<dbReference type="GO" id="GO:0005739">
    <property type="term" value="C:mitochondrion"/>
    <property type="evidence" value="ECO:0007669"/>
    <property type="project" value="TreeGrafter"/>
</dbReference>
<dbReference type="FunFam" id="3.30.930.10:FF:000066">
    <property type="entry name" value="Proline--tRNA ligase"/>
    <property type="match status" value="1"/>
</dbReference>
<evidence type="ECO:0000313" key="15">
    <source>
        <dbReference type="Proteomes" id="UP000076632"/>
    </source>
</evidence>
<dbReference type="RefSeq" id="XP_018191867.1">
    <property type="nucleotide sequence ID" value="XM_018334607.1"/>
</dbReference>
<dbReference type="OMA" id="NCDYAAN"/>
<keyword evidence="9" id="KW-0648">Protein biosynthesis</keyword>
<dbReference type="PRINTS" id="PR01046">
    <property type="entry name" value="TRNASYNTHPRO"/>
</dbReference>
<comment type="subunit">
    <text evidence="3">Homodimer.</text>
</comment>
<evidence type="ECO:0000256" key="9">
    <source>
        <dbReference type="ARBA" id="ARBA00022917"/>
    </source>
</evidence>
<evidence type="ECO:0000256" key="2">
    <source>
        <dbReference type="ARBA" id="ARBA00008226"/>
    </source>
</evidence>
<dbReference type="InterPro" id="IPR045864">
    <property type="entry name" value="aa-tRNA-synth_II/BPL/LPL"/>
</dbReference>
<dbReference type="InterPro" id="IPR002314">
    <property type="entry name" value="aa-tRNA-synt_IIb"/>
</dbReference>
<keyword evidence="10 14" id="KW-0030">Aminoacyl-tRNA synthetase</keyword>
<gene>
    <name evidence="14" type="ORF">L228DRAFT_264725</name>
</gene>
<dbReference type="STRING" id="1328760.A0A165JJF0"/>
<evidence type="ECO:0000313" key="14">
    <source>
        <dbReference type="EMBL" id="KZF26312.1"/>
    </source>
</evidence>
<dbReference type="GO" id="GO:0006433">
    <property type="term" value="P:prolyl-tRNA aminoacylation"/>
    <property type="evidence" value="ECO:0007669"/>
    <property type="project" value="InterPro"/>
</dbReference>
<keyword evidence="6" id="KW-0436">Ligase</keyword>
<evidence type="ECO:0000256" key="7">
    <source>
        <dbReference type="ARBA" id="ARBA00022741"/>
    </source>
</evidence>
<keyword evidence="5" id="KW-0963">Cytoplasm</keyword>
<name>A0A165JJF0_XYLHT</name>
<protein>
    <recommendedName>
        <fullName evidence="4">proline--tRNA ligase</fullName>
        <ecNumber evidence="4">6.1.1.15</ecNumber>
    </recommendedName>
    <alternativeName>
        <fullName evidence="11">Prolyl-tRNA synthetase</fullName>
    </alternativeName>
</protein>
<dbReference type="PANTHER" id="PTHR42753">
    <property type="entry name" value="MITOCHONDRIAL RIBOSOME PROTEIN L39/PROLYL-TRNA LIGASE FAMILY MEMBER"/>
    <property type="match status" value="1"/>
</dbReference>
<comment type="subcellular location">
    <subcellularLocation>
        <location evidence="1">Cytoplasm</location>
    </subcellularLocation>
</comment>
<dbReference type="AlphaFoldDB" id="A0A165JJF0"/>
<comment type="similarity">
    <text evidence="2">Belongs to the class-II aminoacyl-tRNA synthetase family.</text>
</comment>
<evidence type="ECO:0000256" key="10">
    <source>
        <dbReference type="ARBA" id="ARBA00023146"/>
    </source>
</evidence>
<evidence type="ECO:0000256" key="1">
    <source>
        <dbReference type="ARBA" id="ARBA00004496"/>
    </source>
</evidence>
<dbReference type="InterPro" id="IPR050062">
    <property type="entry name" value="Pro-tRNA_synthetase"/>
</dbReference>
<dbReference type="Pfam" id="PF00587">
    <property type="entry name" value="tRNA-synt_2b"/>
    <property type="match status" value="1"/>
</dbReference>
<keyword evidence="15" id="KW-1185">Reference proteome</keyword>
<evidence type="ECO:0000259" key="13">
    <source>
        <dbReference type="PROSITE" id="PS50862"/>
    </source>
</evidence>
<evidence type="ECO:0000256" key="8">
    <source>
        <dbReference type="ARBA" id="ARBA00022840"/>
    </source>
</evidence>
<dbReference type="NCBIfam" id="TIGR00409">
    <property type="entry name" value="proS_fam_II"/>
    <property type="match status" value="1"/>
</dbReference>
<dbReference type="GeneID" id="28899744"/>
<dbReference type="GO" id="GO:0004827">
    <property type="term" value="F:proline-tRNA ligase activity"/>
    <property type="evidence" value="ECO:0007669"/>
    <property type="project" value="UniProtKB-EC"/>
</dbReference>
<reference evidence="14 15" key="1">
    <citation type="journal article" date="2016" name="Fungal Biol.">
        <title>The genome of Xylona heveae provides a window into fungal endophytism.</title>
        <authorList>
            <person name="Gazis R."/>
            <person name="Kuo A."/>
            <person name="Riley R."/>
            <person name="LaButti K."/>
            <person name="Lipzen A."/>
            <person name="Lin J."/>
            <person name="Amirebrahimi M."/>
            <person name="Hesse C.N."/>
            <person name="Spatafora J.W."/>
            <person name="Henrissat B."/>
            <person name="Hainaut M."/>
            <person name="Grigoriev I.V."/>
            <person name="Hibbett D.S."/>
        </authorList>
    </citation>
    <scope>NUCLEOTIDE SEQUENCE [LARGE SCALE GENOMIC DNA]</scope>
    <source>
        <strain evidence="14 15">TC161</strain>
    </source>
</reference>
<evidence type="ECO:0000256" key="4">
    <source>
        <dbReference type="ARBA" id="ARBA00012831"/>
    </source>
</evidence>
<evidence type="ECO:0000256" key="5">
    <source>
        <dbReference type="ARBA" id="ARBA00022490"/>
    </source>
</evidence>
<dbReference type="SUPFAM" id="SSF52954">
    <property type="entry name" value="Class II aaRS ABD-related"/>
    <property type="match status" value="1"/>
</dbReference>
<dbReference type="Gene3D" id="3.30.930.10">
    <property type="entry name" value="Bira Bifunctional Protein, Domain 2"/>
    <property type="match status" value="2"/>
</dbReference>
<dbReference type="InterPro" id="IPR004500">
    <property type="entry name" value="Pro-tRNA-synth_IIa_bac-type"/>
</dbReference>
<sequence length="659" mass="73906">MYSLARKRSACHFLTFRARHVRAICSRFIHQNGPENRLSSFWIPTGGITSSRAVNAVEDSHALLLRAGFLRQAYSGVFHLLPLGLRVQEKLEKLIDKHMQNLSASKLSLSTISSEELWRTSGRLQGERNPELFHFQDRKGSRYLLSPTHEEEITALVASISKSYKDLPIRLYQITRKYRDEPRPRQGLLRTREFLMKDLYTFDYSTEKALQTYNDVRGTYEKIFGELKLPFLVAEADSGNMGGSLSHEYHFPTSKGEDYVISCSGCGFVSNEELAEGKVEQGTLNSPALRDKNGSEPATALAPPGVWFGITKDRRSLIRVYYPSQYGNDTRVTSSVNEEVNTHAVKRVVPTLDAGIEQPLQLWKEEMQRTEDHRLPGAPNIVNVFDYRVHSYASFAHSDNGLCFLHSMVGSRNVKSVSQTDILLHPETNRPMNLTRTLEGDPCPNCAHGSLRVQKAVELGHTFFLGSRYSKSFKAEVAIPKSLLPEPDCKDAISNDSPSNRAREAVTPELGTTQTVLQMGCHGIGVSRMIAAVADSLADERGLNWPRVMAPFEVVIIAKNGLEDDASQVYNLLSYGKNTIPSQRSSCRQLDVVIDDRNKSLPWKLSDADLIGYPVIVVLSKSWKAAQKCEVQCRRLNGLKTEVPLDELGEYVESLLQKL</sequence>
<evidence type="ECO:0000256" key="6">
    <source>
        <dbReference type="ARBA" id="ARBA00022598"/>
    </source>
</evidence>
<dbReference type="GO" id="GO:0005524">
    <property type="term" value="F:ATP binding"/>
    <property type="evidence" value="ECO:0007669"/>
    <property type="project" value="UniProtKB-KW"/>
</dbReference>
<dbReference type="Pfam" id="PF03129">
    <property type="entry name" value="HGTP_anticodon"/>
    <property type="match status" value="1"/>
</dbReference>
<keyword evidence="8" id="KW-0067">ATP-binding</keyword>
<proteinExistence type="inferred from homology"/>
<dbReference type="EC" id="6.1.1.15" evidence="4"/>
<dbReference type="OrthoDB" id="10267474at2759"/>
<accession>A0A165JJF0</accession>
<dbReference type="PROSITE" id="PS50862">
    <property type="entry name" value="AA_TRNA_LIGASE_II"/>
    <property type="match status" value="1"/>
</dbReference>
<dbReference type="InterPro" id="IPR036621">
    <property type="entry name" value="Anticodon-bd_dom_sf"/>
</dbReference>
<dbReference type="FunCoup" id="A0A165JJF0">
    <property type="interactions" value="399"/>
</dbReference>
<dbReference type="InterPro" id="IPR006195">
    <property type="entry name" value="aa-tRNA-synth_II"/>
</dbReference>
<dbReference type="InterPro" id="IPR004154">
    <property type="entry name" value="Anticodon-bd"/>
</dbReference>
<evidence type="ECO:0000256" key="12">
    <source>
        <dbReference type="ARBA" id="ARBA00047671"/>
    </source>
</evidence>
<dbReference type="InterPro" id="IPR002316">
    <property type="entry name" value="Pro-tRNA-ligase_IIa"/>
</dbReference>
<dbReference type="SUPFAM" id="SSF55681">
    <property type="entry name" value="Class II aaRS and biotin synthetases"/>
    <property type="match status" value="1"/>
</dbReference>